<keyword evidence="2" id="KW-1185">Reference proteome</keyword>
<reference evidence="1 2" key="1">
    <citation type="journal article" date="2010" name="Plant Cell">
        <title>The Chlorella variabilis NC64A genome reveals adaptation to photosymbiosis, coevolution with viruses, and cryptic sex.</title>
        <authorList>
            <person name="Blanc G."/>
            <person name="Duncan G."/>
            <person name="Agarkova I."/>
            <person name="Borodovsky M."/>
            <person name="Gurnon J."/>
            <person name="Kuo A."/>
            <person name="Lindquist E."/>
            <person name="Lucas S."/>
            <person name="Pangilinan J."/>
            <person name="Polle J."/>
            <person name="Salamov A."/>
            <person name="Terry A."/>
            <person name="Yamada T."/>
            <person name="Dunigan D.D."/>
            <person name="Grigoriev I.V."/>
            <person name="Claverie J.M."/>
            <person name="Van Etten J.L."/>
        </authorList>
    </citation>
    <scope>NUCLEOTIDE SEQUENCE [LARGE SCALE GENOMIC DNA]</scope>
    <source>
        <strain evidence="1 2">NC64A</strain>
    </source>
</reference>
<dbReference type="RefSeq" id="XP_005851339.1">
    <property type="nucleotide sequence ID" value="XM_005851277.1"/>
</dbReference>
<dbReference type="EMBL" id="GL433836">
    <property type="protein sequence ID" value="EFN59237.1"/>
    <property type="molecule type" value="Genomic_DNA"/>
</dbReference>
<dbReference type="KEGG" id="cvr:CHLNCDRAFT_138223"/>
<protein>
    <submittedName>
        <fullName evidence="1">Expressed protein</fullName>
    </submittedName>
</protein>
<proteinExistence type="predicted"/>
<sequence>MGRGGGGKAAAAGNSSVNKGGMDAVDSRQQVDLDRFIAHCQELQASFTLALSKTYIRAVDGLRNRLMVTEWELGLRPIALQIGVSRFEAWCVANRVDMQLSYGIFDAITTLYEDPTDLSGIDDPFLRMQARSIITQASRAEAEERAKAWESCTAEAQKLASQFSEAEFISSLIPDPIEHGVVDGLRKLVAPMMGKTAG</sequence>
<dbReference type="AlphaFoldDB" id="E1Z3U9"/>
<accession>E1Z3U9</accession>
<dbReference type="OrthoDB" id="546719at2759"/>
<organism evidence="2">
    <name type="scientific">Chlorella variabilis</name>
    <name type="common">Green alga</name>
    <dbReference type="NCBI Taxonomy" id="554065"/>
    <lineage>
        <taxon>Eukaryota</taxon>
        <taxon>Viridiplantae</taxon>
        <taxon>Chlorophyta</taxon>
        <taxon>core chlorophytes</taxon>
        <taxon>Trebouxiophyceae</taxon>
        <taxon>Chlorellales</taxon>
        <taxon>Chlorellaceae</taxon>
        <taxon>Chlorella clade</taxon>
        <taxon>Chlorella</taxon>
    </lineage>
</organism>
<dbReference type="InParanoid" id="E1Z3U9"/>
<evidence type="ECO:0000313" key="2">
    <source>
        <dbReference type="Proteomes" id="UP000008141"/>
    </source>
</evidence>
<gene>
    <name evidence="1" type="ORF">CHLNCDRAFT_138223</name>
</gene>
<evidence type="ECO:0000313" key="1">
    <source>
        <dbReference type="EMBL" id="EFN59237.1"/>
    </source>
</evidence>
<dbReference type="GeneID" id="17358629"/>
<dbReference type="Proteomes" id="UP000008141">
    <property type="component" value="Unassembled WGS sequence"/>
</dbReference>
<name>E1Z3U9_CHLVA</name>